<feature type="compositionally biased region" description="Basic and acidic residues" evidence="1">
    <location>
        <begin position="25"/>
        <end position="49"/>
    </location>
</feature>
<feature type="compositionally biased region" description="Acidic residues" evidence="1">
    <location>
        <begin position="78"/>
        <end position="97"/>
    </location>
</feature>
<dbReference type="Proteomes" id="UP000250235">
    <property type="component" value="Unassembled WGS sequence"/>
</dbReference>
<evidence type="ECO:0000313" key="3">
    <source>
        <dbReference type="Proteomes" id="UP000250235"/>
    </source>
</evidence>
<evidence type="ECO:0000313" key="2">
    <source>
        <dbReference type="EMBL" id="KZV47525.1"/>
    </source>
</evidence>
<proteinExistence type="predicted"/>
<protein>
    <submittedName>
        <fullName evidence="2">Uncharacterized protein</fullName>
    </submittedName>
</protein>
<accession>A0A2Z7CME2</accession>
<evidence type="ECO:0000256" key="1">
    <source>
        <dbReference type="SAM" id="MobiDB-lite"/>
    </source>
</evidence>
<name>A0A2Z7CME2_9LAMI</name>
<reference evidence="2 3" key="1">
    <citation type="journal article" date="2015" name="Proc. Natl. Acad. Sci. U.S.A.">
        <title>The resurrection genome of Boea hygrometrica: A blueprint for survival of dehydration.</title>
        <authorList>
            <person name="Xiao L."/>
            <person name="Yang G."/>
            <person name="Zhang L."/>
            <person name="Yang X."/>
            <person name="Zhao S."/>
            <person name="Ji Z."/>
            <person name="Zhou Q."/>
            <person name="Hu M."/>
            <person name="Wang Y."/>
            <person name="Chen M."/>
            <person name="Xu Y."/>
            <person name="Jin H."/>
            <person name="Xiao X."/>
            <person name="Hu G."/>
            <person name="Bao F."/>
            <person name="Hu Y."/>
            <person name="Wan P."/>
            <person name="Li L."/>
            <person name="Deng X."/>
            <person name="Kuang T."/>
            <person name="Xiang C."/>
            <person name="Zhu J.K."/>
            <person name="Oliver M.J."/>
            <person name="He Y."/>
        </authorList>
    </citation>
    <scope>NUCLEOTIDE SEQUENCE [LARGE SCALE GENOMIC DNA]</scope>
    <source>
        <strain evidence="3">cv. XS01</strain>
    </source>
</reference>
<dbReference type="EMBL" id="KQ995268">
    <property type="protein sequence ID" value="KZV47525.1"/>
    <property type="molecule type" value="Genomic_DNA"/>
</dbReference>
<feature type="compositionally biased region" description="Basic residues" evidence="1">
    <location>
        <begin position="50"/>
        <end position="67"/>
    </location>
</feature>
<dbReference type="AlphaFoldDB" id="A0A2Z7CME2"/>
<gene>
    <name evidence="2" type="ORF">F511_14597</name>
</gene>
<feature type="region of interest" description="Disordered" evidence="1">
    <location>
        <begin position="1"/>
        <end position="97"/>
    </location>
</feature>
<organism evidence="2 3">
    <name type="scientific">Dorcoceras hygrometricum</name>
    <dbReference type="NCBI Taxonomy" id="472368"/>
    <lineage>
        <taxon>Eukaryota</taxon>
        <taxon>Viridiplantae</taxon>
        <taxon>Streptophyta</taxon>
        <taxon>Embryophyta</taxon>
        <taxon>Tracheophyta</taxon>
        <taxon>Spermatophyta</taxon>
        <taxon>Magnoliopsida</taxon>
        <taxon>eudicotyledons</taxon>
        <taxon>Gunneridae</taxon>
        <taxon>Pentapetalae</taxon>
        <taxon>asterids</taxon>
        <taxon>lamiids</taxon>
        <taxon>Lamiales</taxon>
        <taxon>Gesneriaceae</taxon>
        <taxon>Didymocarpoideae</taxon>
        <taxon>Trichosporeae</taxon>
        <taxon>Loxocarpinae</taxon>
        <taxon>Dorcoceras</taxon>
    </lineage>
</organism>
<sequence length="120" mass="13556">MSGVSEKIKSKIKSKVGDALHLSHHREEEHSAGKHNGKQEHAGLPEFMHKMKRRTKKKISVGGKHQRKAETNGRISNEEGEEEEESHEEEEQEEEDIEAVVEEGVGFFESLSELLSGIEI</sequence>
<keyword evidence="3" id="KW-1185">Reference proteome</keyword>